<sequence length="700" mass="78603">MEEEDPIVVDASVPRKPQDNQTKPTVSCLRCRDQKLRCDRDLPSCLRCRKQRAACTYPSPPDRKRIAQRTSRAKASQPNTGERAHRLELSSTAAKPAKRQRISQDALSEERPVHSLEEPETAELPSTEVGLLLLEVYFKRIYNATLLFHKTIAFQLYMQNRIPDYLVRAIFAHAAIFLKEVDSPYQKHIKIFPVHTIFEKSWSWARSASVEALSHADEPSLPRIQALQVLQLYYFSQGEIQRAIVHASLAFRLSQLLGYDRLYEVASASMNRGMQFEREMRRRSFWASWCSFCIGSKQLDSNRVCERAAGLPLPAKYETGGSIQGVELTLGGKMNLDWKASPESDTGGSLMAELVKLLGIWTKVQTFISGSPTRSTSQRTSDLNRLGELLDPLERSMQLPLTDLCSRAKFYEESPELLASVCSMYHLSRLLMHASMVPILSGQPTQSAASKESVQKNTELVLQQAVAFAELLHQLIERDLDITRLWPLSGYGAFMVGHVFVVYDSMLQSAGSTDQSRQVFGPDSAQIKTIQTVLEILSIYWKPLRRLAIKLNEAIDAGKSNGVDLITSPIYPWNIGRPGYSLEDTGDTLNGPKSPNLNIPLLPSPDVGLLSESSPVQDVENNQESYRILSEQQTPSRARGATQRTESQAPDSEHQFASFQDSLINGHRGGLFDAGWWNTMPAMNDWDYPIAEMPPRDPMS</sequence>
<dbReference type="CDD" id="cd00067">
    <property type="entry name" value="GAL4"/>
    <property type="match status" value="1"/>
</dbReference>
<dbReference type="SUPFAM" id="SSF57701">
    <property type="entry name" value="Zn2/Cys6 DNA-binding domain"/>
    <property type="match status" value="1"/>
</dbReference>
<dbReference type="CDD" id="cd12148">
    <property type="entry name" value="fungal_TF_MHR"/>
    <property type="match status" value="1"/>
</dbReference>
<dbReference type="InterPro" id="IPR007219">
    <property type="entry name" value="XnlR_reg_dom"/>
</dbReference>
<dbReference type="AlphaFoldDB" id="A0A6G1J5R9"/>
<dbReference type="GO" id="GO:0003677">
    <property type="term" value="F:DNA binding"/>
    <property type="evidence" value="ECO:0007669"/>
    <property type="project" value="InterPro"/>
</dbReference>
<feature type="region of interest" description="Disordered" evidence="6">
    <location>
        <begin position="630"/>
        <end position="655"/>
    </location>
</feature>
<evidence type="ECO:0000256" key="3">
    <source>
        <dbReference type="ARBA" id="ARBA00023015"/>
    </source>
</evidence>
<keyword evidence="3" id="KW-0805">Transcription regulation</keyword>
<dbReference type="OrthoDB" id="309640at2759"/>
<evidence type="ECO:0000313" key="9">
    <source>
        <dbReference type="Proteomes" id="UP000799291"/>
    </source>
</evidence>
<gene>
    <name evidence="8" type="ORF">K458DRAFT_442200</name>
</gene>
<protein>
    <recommendedName>
        <fullName evidence="7">Zn(2)-C6 fungal-type domain-containing protein</fullName>
    </recommendedName>
</protein>
<dbReference type="GO" id="GO:0008270">
    <property type="term" value="F:zinc ion binding"/>
    <property type="evidence" value="ECO:0007669"/>
    <property type="project" value="InterPro"/>
</dbReference>
<dbReference type="PANTHER" id="PTHR47338">
    <property type="entry name" value="ZN(II)2CYS6 TRANSCRIPTION FACTOR (EUROFUNG)-RELATED"/>
    <property type="match status" value="1"/>
</dbReference>
<evidence type="ECO:0000256" key="2">
    <source>
        <dbReference type="ARBA" id="ARBA00022723"/>
    </source>
</evidence>
<dbReference type="Pfam" id="PF04082">
    <property type="entry name" value="Fungal_trans"/>
    <property type="match status" value="1"/>
</dbReference>
<comment type="subcellular location">
    <subcellularLocation>
        <location evidence="1">Nucleus</location>
    </subcellularLocation>
</comment>
<keyword evidence="4" id="KW-0804">Transcription</keyword>
<keyword evidence="9" id="KW-1185">Reference proteome</keyword>
<evidence type="ECO:0000313" key="8">
    <source>
        <dbReference type="EMBL" id="KAF2685877.1"/>
    </source>
</evidence>
<dbReference type="SMART" id="SM00066">
    <property type="entry name" value="GAL4"/>
    <property type="match status" value="1"/>
</dbReference>
<dbReference type="EMBL" id="MU005578">
    <property type="protein sequence ID" value="KAF2685877.1"/>
    <property type="molecule type" value="Genomic_DNA"/>
</dbReference>
<feature type="compositionally biased region" description="Basic and acidic residues" evidence="6">
    <location>
        <begin position="108"/>
        <end position="117"/>
    </location>
</feature>
<keyword evidence="2" id="KW-0479">Metal-binding</keyword>
<accession>A0A6G1J5R9</accession>
<dbReference type="Pfam" id="PF00172">
    <property type="entry name" value="Zn_clus"/>
    <property type="match status" value="1"/>
</dbReference>
<dbReference type="GO" id="GO:0006351">
    <property type="term" value="P:DNA-templated transcription"/>
    <property type="evidence" value="ECO:0007669"/>
    <property type="project" value="InterPro"/>
</dbReference>
<evidence type="ECO:0000259" key="7">
    <source>
        <dbReference type="PROSITE" id="PS50048"/>
    </source>
</evidence>
<reference evidence="8" key="1">
    <citation type="journal article" date="2020" name="Stud. Mycol.">
        <title>101 Dothideomycetes genomes: a test case for predicting lifestyles and emergence of pathogens.</title>
        <authorList>
            <person name="Haridas S."/>
            <person name="Albert R."/>
            <person name="Binder M."/>
            <person name="Bloem J."/>
            <person name="Labutti K."/>
            <person name="Salamov A."/>
            <person name="Andreopoulos B."/>
            <person name="Baker S."/>
            <person name="Barry K."/>
            <person name="Bills G."/>
            <person name="Bluhm B."/>
            <person name="Cannon C."/>
            <person name="Castanera R."/>
            <person name="Culley D."/>
            <person name="Daum C."/>
            <person name="Ezra D."/>
            <person name="Gonzalez J."/>
            <person name="Henrissat B."/>
            <person name="Kuo A."/>
            <person name="Liang C."/>
            <person name="Lipzen A."/>
            <person name="Lutzoni F."/>
            <person name="Magnuson J."/>
            <person name="Mondo S."/>
            <person name="Nolan M."/>
            <person name="Ohm R."/>
            <person name="Pangilinan J."/>
            <person name="Park H.-J."/>
            <person name="Ramirez L."/>
            <person name="Alfaro M."/>
            <person name="Sun H."/>
            <person name="Tritt A."/>
            <person name="Yoshinaga Y."/>
            <person name="Zwiers L.-H."/>
            <person name="Turgeon B."/>
            <person name="Goodwin S."/>
            <person name="Spatafora J."/>
            <person name="Crous P."/>
            <person name="Grigoriev I."/>
        </authorList>
    </citation>
    <scope>NUCLEOTIDE SEQUENCE</scope>
    <source>
        <strain evidence="8">CBS 122367</strain>
    </source>
</reference>
<organism evidence="8 9">
    <name type="scientific">Lentithecium fluviatile CBS 122367</name>
    <dbReference type="NCBI Taxonomy" id="1168545"/>
    <lineage>
        <taxon>Eukaryota</taxon>
        <taxon>Fungi</taxon>
        <taxon>Dikarya</taxon>
        <taxon>Ascomycota</taxon>
        <taxon>Pezizomycotina</taxon>
        <taxon>Dothideomycetes</taxon>
        <taxon>Pleosporomycetidae</taxon>
        <taxon>Pleosporales</taxon>
        <taxon>Massarineae</taxon>
        <taxon>Lentitheciaceae</taxon>
        <taxon>Lentithecium</taxon>
    </lineage>
</organism>
<feature type="compositionally biased region" description="Polar residues" evidence="6">
    <location>
        <begin position="68"/>
        <end position="80"/>
    </location>
</feature>
<dbReference type="Gene3D" id="4.10.240.10">
    <property type="entry name" value="Zn(2)-C6 fungal-type DNA-binding domain"/>
    <property type="match status" value="1"/>
</dbReference>
<evidence type="ECO:0000256" key="6">
    <source>
        <dbReference type="SAM" id="MobiDB-lite"/>
    </source>
</evidence>
<dbReference type="InterPro" id="IPR036864">
    <property type="entry name" value="Zn2-C6_fun-type_DNA-bd_sf"/>
</dbReference>
<dbReference type="PANTHER" id="PTHR47338:SF5">
    <property type="entry name" value="ZN(II)2CYS6 TRANSCRIPTION FACTOR (EUROFUNG)"/>
    <property type="match status" value="1"/>
</dbReference>
<evidence type="ECO:0000256" key="4">
    <source>
        <dbReference type="ARBA" id="ARBA00023163"/>
    </source>
</evidence>
<keyword evidence="5" id="KW-0539">Nucleus</keyword>
<evidence type="ECO:0000256" key="1">
    <source>
        <dbReference type="ARBA" id="ARBA00004123"/>
    </source>
</evidence>
<name>A0A6G1J5R9_9PLEO</name>
<dbReference type="GO" id="GO:0005634">
    <property type="term" value="C:nucleus"/>
    <property type="evidence" value="ECO:0007669"/>
    <property type="project" value="UniProtKB-SubCell"/>
</dbReference>
<dbReference type="GO" id="GO:0000981">
    <property type="term" value="F:DNA-binding transcription factor activity, RNA polymerase II-specific"/>
    <property type="evidence" value="ECO:0007669"/>
    <property type="project" value="InterPro"/>
</dbReference>
<dbReference type="Proteomes" id="UP000799291">
    <property type="component" value="Unassembled WGS sequence"/>
</dbReference>
<dbReference type="PROSITE" id="PS50048">
    <property type="entry name" value="ZN2_CY6_FUNGAL_2"/>
    <property type="match status" value="1"/>
</dbReference>
<dbReference type="PROSITE" id="PS00463">
    <property type="entry name" value="ZN2_CY6_FUNGAL_1"/>
    <property type="match status" value="1"/>
</dbReference>
<feature type="region of interest" description="Disordered" evidence="6">
    <location>
        <begin position="1"/>
        <end position="25"/>
    </location>
</feature>
<feature type="region of interest" description="Disordered" evidence="6">
    <location>
        <begin position="56"/>
        <end position="121"/>
    </location>
</feature>
<proteinExistence type="predicted"/>
<dbReference type="InterPro" id="IPR050815">
    <property type="entry name" value="TF_fung"/>
</dbReference>
<dbReference type="InterPro" id="IPR001138">
    <property type="entry name" value="Zn2Cys6_DnaBD"/>
</dbReference>
<feature type="domain" description="Zn(2)-C6 fungal-type" evidence="7">
    <location>
        <begin position="27"/>
        <end position="57"/>
    </location>
</feature>
<evidence type="ECO:0000256" key="5">
    <source>
        <dbReference type="ARBA" id="ARBA00023242"/>
    </source>
</evidence>